<dbReference type="PANTHER" id="PTHR43162:SF1">
    <property type="entry name" value="PRESTALK A DIFFERENTIATION PROTEIN A"/>
    <property type="match status" value="1"/>
</dbReference>
<dbReference type="SUPFAM" id="SSF51735">
    <property type="entry name" value="NAD(P)-binding Rossmann-fold domains"/>
    <property type="match status" value="1"/>
</dbReference>
<evidence type="ECO:0000313" key="2">
    <source>
        <dbReference type="EMBL" id="RDU98996.1"/>
    </source>
</evidence>
<reference evidence="2 3" key="1">
    <citation type="submission" date="2018-08" db="EMBL/GenBank/DDBJ databases">
        <title>Paraburkholderia sp. DHOM06 isolated from forest soil.</title>
        <authorList>
            <person name="Gao Z.-H."/>
            <person name="Qiu L.-H."/>
        </authorList>
    </citation>
    <scope>NUCLEOTIDE SEQUENCE [LARGE SCALE GENOMIC DNA]</scope>
    <source>
        <strain evidence="2 3">DHOM06</strain>
    </source>
</reference>
<name>A0A3D8K267_9BURK</name>
<dbReference type="AlphaFoldDB" id="A0A3D8K267"/>
<gene>
    <name evidence="2" type="ORF">DWV00_12215</name>
</gene>
<dbReference type="Pfam" id="PF13460">
    <property type="entry name" value="NAD_binding_10"/>
    <property type="match status" value="1"/>
</dbReference>
<dbReference type="Proteomes" id="UP000256838">
    <property type="component" value="Unassembled WGS sequence"/>
</dbReference>
<evidence type="ECO:0000259" key="1">
    <source>
        <dbReference type="Pfam" id="PF13460"/>
    </source>
</evidence>
<dbReference type="EMBL" id="QRGA01000006">
    <property type="protein sequence ID" value="RDU98996.1"/>
    <property type="molecule type" value="Genomic_DNA"/>
</dbReference>
<comment type="caution">
    <text evidence="2">The sequence shown here is derived from an EMBL/GenBank/DDBJ whole genome shotgun (WGS) entry which is preliminary data.</text>
</comment>
<evidence type="ECO:0000313" key="3">
    <source>
        <dbReference type="Proteomes" id="UP000256838"/>
    </source>
</evidence>
<dbReference type="RefSeq" id="WP_115533810.1">
    <property type="nucleotide sequence ID" value="NZ_QRGA01000006.1"/>
</dbReference>
<sequence length="299" mass="31374">MFVIFGASGKAGGVTAAILRKAGQSVRAVVRNTRQAEPLAAIGCETVTADLTDPGSVRAAIEGAHTVQVLCPVPTGVPDPESAMRKMIDVAADALCAAPPAHVLAISDYGAQLEAGTGITLLFHYLETRLAPLAGRLTLLRSAEHMQNWARVIPVALQNGAFPSLHQPLSKVFPTVSAHDVGSIAAELLLDAAQRSNQPRIVSVEGPRRVTVLDVARALSDVAGKNVKAFELPRGEWATAMRAAGLTESHARLITELHDAHNAGKIDIEAGMTERRFGTTTLPEVIASLLSAHGHAQAV</sequence>
<dbReference type="PANTHER" id="PTHR43162">
    <property type="match status" value="1"/>
</dbReference>
<dbReference type="InterPro" id="IPR051604">
    <property type="entry name" value="Ergot_Alk_Oxidoreductase"/>
</dbReference>
<proteinExistence type="predicted"/>
<dbReference type="InterPro" id="IPR036291">
    <property type="entry name" value="NAD(P)-bd_dom_sf"/>
</dbReference>
<organism evidence="2 3">
    <name type="scientific">Trinickia dinghuensis</name>
    <dbReference type="NCBI Taxonomy" id="2291023"/>
    <lineage>
        <taxon>Bacteria</taxon>
        <taxon>Pseudomonadati</taxon>
        <taxon>Pseudomonadota</taxon>
        <taxon>Betaproteobacteria</taxon>
        <taxon>Burkholderiales</taxon>
        <taxon>Burkholderiaceae</taxon>
        <taxon>Trinickia</taxon>
    </lineage>
</organism>
<dbReference type="Gene3D" id="3.90.25.10">
    <property type="entry name" value="UDP-galactose 4-epimerase, domain 1"/>
    <property type="match status" value="1"/>
</dbReference>
<keyword evidence="3" id="KW-1185">Reference proteome</keyword>
<protein>
    <submittedName>
        <fullName evidence="2">NmrA family transcriptional regulator</fullName>
    </submittedName>
</protein>
<accession>A0A3D8K267</accession>
<dbReference type="InterPro" id="IPR016040">
    <property type="entry name" value="NAD(P)-bd_dom"/>
</dbReference>
<feature type="domain" description="NAD(P)-binding" evidence="1">
    <location>
        <begin position="6"/>
        <end position="190"/>
    </location>
</feature>
<dbReference type="Gene3D" id="3.40.50.720">
    <property type="entry name" value="NAD(P)-binding Rossmann-like Domain"/>
    <property type="match status" value="1"/>
</dbReference>
<dbReference type="OrthoDB" id="8945220at2"/>